<dbReference type="Proteomes" id="UP000823388">
    <property type="component" value="Chromosome 8K"/>
</dbReference>
<keyword evidence="2" id="KW-1185">Reference proteome</keyword>
<name>A0A8T0PFJ0_PANVG</name>
<dbReference type="EMBL" id="CM029051">
    <property type="protein sequence ID" value="KAG2560380.1"/>
    <property type="molecule type" value="Genomic_DNA"/>
</dbReference>
<proteinExistence type="predicted"/>
<dbReference type="AlphaFoldDB" id="A0A8T0PFJ0"/>
<reference evidence="1" key="1">
    <citation type="submission" date="2020-05" db="EMBL/GenBank/DDBJ databases">
        <title>WGS assembly of Panicum virgatum.</title>
        <authorList>
            <person name="Lovell J.T."/>
            <person name="Jenkins J."/>
            <person name="Shu S."/>
            <person name="Juenger T.E."/>
            <person name="Schmutz J."/>
        </authorList>
    </citation>
    <scope>NUCLEOTIDE SEQUENCE</scope>
    <source>
        <strain evidence="1">AP13</strain>
    </source>
</reference>
<protein>
    <submittedName>
        <fullName evidence="1">Uncharacterized protein</fullName>
    </submittedName>
</protein>
<comment type="caution">
    <text evidence="1">The sequence shown here is derived from an EMBL/GenBank/DDBJ whole genome shotgun (WGS) entry which is preliminary data.</text>
</comment>
<organism evidence="1 2">
    <name type="scientific">Panicum virgatum</name>
    <name type="common">Blackwell switchgrass</name>
    <dbReference type="NCBI Taxonomy" id="38727"/>
    <lineage>
        <taxon>Eukaryota</taxon>
        <taxon>Viridiplantae</taxon>
        <taxon>Streptophyta</taxon>
        <taxon>Embryophyta</taxon>
        <taxon>Tracheophyta</taxon>
        <taxon>Spermatophyta</taxon>
        <taxon>Magnoliopsida</taxon>
        <taxon>Liliopsida</taxon>
        <taxon>Poales</taxon>
        <taxon>Poaceae</taxon>
        <taxon>PACMAD clade</taxon>
        <taxon>Panicoideae</taxon>
        <taxon>Panicodae</taxon>
        <taxon>Paniceae</taxon>
        <taxon>Panicinae</taxon>
        <taxon>Panicum</taxon>
        <taxon>Panicum sect. Hiantes</taxon>
    </lineage>
</organism>
<evidence type="ECO:0000313" key="1">
    <source>
        <dbReference type="EMBL" id="KAG2560380.1"/>
    </source>
</evidence>
<evidence type="ECO:0000313" key="2">
    <source>
        <dbReference type="Proteomes" id="UP000823388"/>
    </source>
</evidence>
<accession>A0A8T0PFJ0</accession>
<sequence length="45" mass="5223">MMLLGKLSCWHKSSKVTFEQIGQNKFEFCLHCGRHRNKLLDDGEG</sequence>
<gene>
    <name evidence="1" type="ORF">PVAP13_8KG057720</name>
</gene>